<dbReference type="Pfam" id="PF02599">
    <property type="entry name" value="CsrA"/>
    <property type="match status" value="1"/>
</dbReference>
<evidence type="ECO:0000256" key="3">
    <source>
        <dbReference type="ARBA" id="ARBA00022884"/>
    </source>
</evidence>
<comment type="function">
    <text evidence="4">A translational regulator that binds mRNA to regulate translation initiation and/or mRNA stability. Usually binds in the 5'-UTR at or near the Shine-Dalgarno sequence preventing ribosome-binding, thus repressing translation. Its main target seems to be the major flagellin gene, while its function is anatagonized by FliW.</text>
</comment>
<name>A0ABQ1ZI39_9BACL</name>
<protein>
    <recommendedName>
        <fullName evidence="4">Translational regulator CsrA</fullName>
    </recommendedName>
</protein>
<keyword evidence="2 4" id="KW-0810">Translation regulation</keyword>
<dbReference type="EMBL" id="BMFU01000007">
    <property type="protein sequence ID" value="GGH64439.1"/>
    <property type="molecule type" value="Genomic_DNA"/>
</dbReference>
<comment type="caution">
    <text evidence="5">The sequence shown here is derived from an EMBL/GenBank/DDBJ whole genome shotgun (WGS) entry which is preliminary data.</text>
</comment>
<comment type="subunit">
    <text evidence="4">Homodimer; the beta-strands of each monomer intercalate to form a hydrophobic core, while the alpha-helices form wings that extend away from the core.</text>
</comment>
<keyword evidence="4" id="KW-0678">Repressor</keyword>
<comment type="subcellular location">
    <subcellularLocation>
        <location evidence="4">Cytoplasm</location>
    </subcellularLocation>
</comment>
<dbReference type="InterPro" id="IPR036107">
    <property type="entry name" value="CsrA_sf"/>
</dbReference>
<dbReference type="NCBIfam" id="NF002469">
    <property type="entry name" value="PRK01712.1"/>
    <property type="match status" value="1"/>
</dbReference>
<dbReference type="PANTHER" id="PTHR34984">
    <property type="entry name" value="CARBON STORAGE REGULATOR"/>
    <property type="match status" value="1"/>
</dbReference>
<evidence type="ECO:0000256" key="1">
    <source>
        <dbReference type="ARBA" id="ARBA00022490"/>
    </source>
</evidence>
<comment type="similarity">
    <text evidence="4">Belongs to the CsrA/RsmA family.</text>
</comment>
<dbReference type="InterPro" id="IPR003751">
    <property type="entry name" value="CsrA"/>
</dbReference>
<evidence type="ECO:0000256" key="4">
    <source>
        <dbReference type="HAMAP-Rule" id="MF_00167"/>
    </source>
</evidence>
<dbReference type="SUPFAM" id="SSF117130">
    <property type="entry name" value="CsrA-like"/>
    <property type="match status" value="1"/>
</dbReference>
<organism evidence="5 6">
    <name type="scientific">Paenibacillus silvae</name>
    <dbReference type="NCBI Taxonomy" id="1325358"/>
    <lineage>
        <taxon>Bacteria</taxon>
        <taxon>Bacillati</taxon>
        <taxon>Bacillota</taxon>
        <taxon>Bacilli</taxon>
        <taxon>Bacillales</taxon>
        <taxon>Paenibacillaceae</taxon>
        <taxon>Paenibacillus</taxon>
    </lineage>
</organism>
<keyword evidence="4" id="KW-1005">Bacterial flagellum biogenesis</keyword>
<dbReference type="HAMAP" id="MF_00167">
    <property type="entry name" value="CsrA"/>
    <property type="match status" value="1"/>
</dbReference>
<keyword evidence="1 4" id="KW-0963">Cytoplasm</keyword>
<proteinExistence type="inferred from homology"/>
<keyword evidence="6" id="KW-1185">Reference proteome</keyword>
<dbReference type="PANTHER" id="PTHR34984:SF1">
    <property type="entry name" value="CARBON STORAGE REGULATOR"/>
    <property type="match status" value="1"/>
</dbReference>
<reference evidence="6" key="1">
    <citation type="journal article" date="2019" name="Int. J. Syst. Evol. Microbiol.">
        <title>The Global Catalogue of Microorganisms (GCM) 10K type strain sequencing project: providing services to taxonomists for standard genome sequencing and annotation.</title>
        <authorList>
            <consortium name="The Broad Institute Genomics Platform"/>
            <consortium name="The Broad Institute Genome Sequencing Center for Infectious Disease"/>
            <person name="Wu L."/>
            <person name="Ma J."/>
        </authorList>
    </citation>
    <scope>NUCLEOTIDE SEQUENCE [LARGE SCALE GENOMIC DNA]</scope>
    <source>
        <strain evidence="6">CGMCC 1.12770</strain>
    </source>
</reference>
<dbReference type="RefSeq" id="WP_188593794.1">
    <property type="nucleotide sequence ID" value="NZ_BMFU01000007.1"/>
</dbReference>
<evidence type="ECO:0000313" key="5">
    <source>
        <dbReference type="EMBL" id="GGH64439.1"/>
    </source>
</evidence>
<dbReference type="NCBIfam" id="TIGR00202">
    <property type="entry name" value="csrA"/>
    <property type="match status" value="1"/>
</dbReference>
<dbReference type="Proteomes" id="UP000652153">
    <property type="component" value="Unassembled WGS sequence"/>
</dbReference>
<keyword evidence="3 4" id="KW-0694">RNA-binding</keyword>
<accession>A0ABQ1ZI39</accession>
<evidence type="ECO:0000313" key="6">
    <source>
        <dbReference type="Proteomes" id="UP000652153"/>
    </source>
</evidence>
<gene>
    <name evidence="4" type="primary">csrA</name>
    <name evidence="5" type="ORF">GCM10008014_42820</name>
</gene>
<sequence length="77" mass="8453">MLVLTRKKGESIVISDDIVLTVLSVDGENVKLGISAPKEIDIYRKEVLEAIEQNNQNAAMNLETLQKTIQGLGKVSE</sequence>
<dbReference type="Gene3D" id="2.60.40.4380">
    <property type="entry name" value="Translational regulator CsrA"/>
    <property type="match status" value="1"/>
</dbReference>
<evidence type="ECO:0000256" key="2">
    <source>
        <dbReference type="ARBA" id="ARBA00022845"/>
    </source>
</evidence>